<evidence type="ECO:0000256" key="6">
    <source>
        <dbReference type="ARBA" id="ARBA00023136"/>
    </source>
</evidence>
<dbReference type="Gene3D" id="1.20.1250.20">
    <property type="entry name" value="MFS general substrate transporter like domains"/>
    <property type="match status" value="1"/>
</dbReference>
<dbReference type="Pfam" id="PF07690">
    <property type="entry name" value="MFS_1"/>
    <property type="match status" value="1"/>
</dbReference>
<comment type="caution">
    <text evidence="11">The sequence shown here is derived from an EMBL/GenBank/DDBJ whole genome shotgun (WGS) entry which is preliminary data.</text>
</comment>
<feature type="transmembrane region" description="Helical" evidence="9">
    <location>
        <begin position="113"/>
        <end position="135"/>
    </location>
</feature>
<dbReference type="InterPro" id="IPR004638">
    <property type="entry name" value="EmrB-like"/>
</dbReference>
<dbReference type="AlphaFoldDB" id="A0A401YVH6"/>
<feature type="transmembrane region" description="Helical" evidence="9">
    <location>
        <begin position="485"/>
        <end position="508"/>
    </location>
</feature>
<keyword evidence="4 9" id="KW-0812">Transmembrane</keyword>
<feature type="transmembrane region" description="Helical" evidence="9">
    <location>
        <begin position="273"/>
        <end position="294"/>
    </location>
</feature>
<dbReference type="InterPro" id="IPR036259">
    <property type="entry name" value="MFS_trans_sf"/>
</dbReference>
<feature type="region of interest" description="Disordered" evidence="8">
    <location>
        <begin position="513"/>
        <end position="535"/>
    </location>
</feature>
<keyword evidence="7" id="KW-0046">Antibiotic resistance</keyword>
<feature type="transmembrane region" description="Helical" evidence="9">
    <location>
        <begin position="62"/>
        <end position="80"/>
    </location>
</feature>
<dbReference type="PANTHER" id="PTHR42718:SF42">
    <property type="entry name" value="EXPORT PROTEIN"/>
    <property type="match status" value="1"/>
</dbReference>
<dbReference type="SUPFAM" id="SSF103473">
    <property type="entry name" value="MFS general substrate transporter"/>
    <property type="match status" value="1"/>
</dbReference>
<gene>
    <name evidence="11" type="ORF">EHYA_06334</name>
</gene>
<keyword evidence="6 9" id="KW-0472">Membrane</keyword>
<evidence type="ECO:0000256" key="9">
    <source>
        <dbReference type="SAM" id="Phobius"/>
    </source>
</evidence>
<feature type="transmembrane region" description="Helical" evidence="9">
    <location>
        <begin position="174"/>
        <end position="195"/>
    </location>
</feature>
<dbReference type="OrthoDB" id="9781469at2"/>
<evidence type="ECO:0000256" key="1">
    <source>
        <dbReference type="ARBA" id="ARBA00004651"/>
    </source>
</evidence>
<evidence type="ECO:0000259" key="10">
    <source>
        <dbReference type="PROSITE" id="PS50850"/>
    </source>
</evidence>
<keyword evidence="3" id="KW-1003">Cell membrane</keyword>
<proteinExistence type="predicted"/>
<keyword evidence="5 9" id="KW-1133">Transmembrane helix</keyword>
<name>A0A401YVH6_9ACTN</name>
<feature type="transmembrane region" description="Helical" evidence="9">
    <location>
        <begin position="87"/>
        <end position="107"/>
    </location>
</feature>
<dbReference type="GO" id="GO:0022857">
    <property type="term" value="F:transmembrane transporter activity"/>
    <property type="evidence" value="ECO:0007669"/>
    <property type="project" value="InterPro"/>
</dbReference>
<keyword evidence="12" id="KW-1185">Reference proteome</keyword>
<sequence length="535" mass="55551">MSVFATTPVDRMDRPYTRRWWALGVLCLSLLIIVMANTSLIVAAPDMTRDLGLSSRDLQWVIDAYTVPYAALMLVLGAVGDKYSRRGALITGLVVFAAGSVAGSLVHSTSGVIIARAVMGLGAAVIMPATLSLLVASFPRSERAKAITAWTATSGLAIALGPLIAGWLLERHAWGSTFLINVPVALIALVAALFVVPPSKAHDYGRLDLVGGALSIVTLGSLVYAIIEGPHFGWGAGPVTALVLFVLGLGSFIGWELRHPRPIFDLRKFGERVFSGSMLAVLLFFLGTFGAIYFLTQHLQFVLGYTPLETGVRLLPLAGAVCLGAIATGQLTPRLGMRVTVTGGMALGTLGVLLMTRVSDGSGYTDFLAPLLLLGLAIGLSVSPCTEAIMGSFPENELGAGGGVNDTAVELGGALGIAILGSVLATSYESELTKAVDGKLPPEAMSVAQDSIGGALAAAEQVGHVAGPQQAQALVQAADHAFTQAVAHTSLIGGIILATGTILVALILPNRTRASQQQEAPREPQTPRPTKQPVA</sequence>
<evidence type="ECO:0000256" key="4">
    <source>
        <dbReference type="ARBA" id="ARBA00022692"/>
    </source>
</evidence>
<dbReference type="Gene3D" id="1.20.1720.10">
    <property type="entry name" value="Multidrug resistance protein D"/>
    <property type="match status" value="1"/>
</dbReference>
<dbReference type="CDD" id="cd17321">
    <property type="entry name" value="MFS_MMR_MDR_like"/>
    <property type="match status" value="1"/>
</dbReference>
<feature type="transmembrane region" description="Helical" evidence="9">
    <location>
        <begin position="339"/>
        <end position="355"/>
    </location>
</feature>
<organism evidence="11 12">
    <name type="scientific">Embleya hyalina</name>
    <dbReference type="NCBI Taxonomy" id="516124"/>
    <lineage>
        <taxon>Bacteria</taxon>
        <taxon>Bacillati</taxon>
        <taxon>Actinomycetota</taxon>
        <taxon>Actinomycetes</taxon>
        <taxon>Kitasatosporales</taxon>
        <taxon>Streptomycetaceae</taxon>
        <taxon>Embleya</taxon>
    </lineage>
</organism>
<evidence type="ECO:0000313" key="11">
    <source>
        <dbReference type="EMBL" id="GCD98623.1"/>
    </source>
</evidence>
<evidence type="ECO:0000256" key="8">
    <source>
        <dbReference type="SAM" id="MobiDB-lite"/>
    </source>
</evidence>
<evidence type="ECO:0000256" key="7">
    <source>
        <dbReference type="ARBA" id="ARBA00023251"/>
    </source>
</evidence>
<dbReference type="PANTHER" id="PTHR42718">
    <property type="entry name" value="MAJOR FACILITATOR SUPERFAMILY MULTIDRUG TRANSPORTER MFSC"/>
    <property type="match status" value="1"/>
</dbReference>
<comment type="subcellular location">
    <subcellularLocation>
        <location evidence="1">Cell membrane</location>
        <topology evidence="1">Multi-pass membrane protein</topology>
    </subcellularLocation>
</comment>
<dbReference type="NCBIfam" id="TIGR00711">
    <property type="entry name" value="efflux_EmrB"/>
    <property type="match status" value="1"/>
</dbReference>
<evidence type="ECO:0000313" key="12">
    <source>
        <dbReference type="Proteomes" id="UP000286931"/>
    </source>
</evidence>
<evidence type="ECO:0000256" key="3">
    <source>
        <dbReference type="ARBA" id="ARBA00022475"/>
    </source>
</evidence>
<dbReference type="GO" id="GO:0005886">
    <property type="term" value="C:plasma membrane"/>
    <property type="evidence" value="ECO:0007669"/>
    <property type="project" value="UniProtKB-SubCell"/>
</dbReference>
<feature type="transmembrane region" description="Helical" evidence="9">
    <location>
        <begin position="207"/>
        <end position="227"/>
    </location>
</feature>
<dbReference type="InterPro" id="IPR020846">
    <property type="entry name" value="MFS_dom"/>
</dbReference>
<feature type="transmembrane region" description="Helical" evidence="9">
    <location>
        <begin position="233"/>
        <end position="253"/>
    </location>
</feature>
<keyword evidence="2" id="KW-0813">Transport</keyword>
<reference evidence="11 12" key="1">
    <citation type="submission" date="2018-12" db="EMBL/GenBank/DDBJ databases">
        <title>Draft genome sequence of Embleya hyalina NBRC 13850T.</title>
        <authorList>
            <person name="Komaki H."/>
            <person name="Hosoyama A."/>
            <person name="Kimura A."/>
            <person name="Ichikawa N."/>
            <person name="Tamura T."/>
        </authorList>
    </citation>
    <scope>NUCLEOTIDE SEQUENCE [LARGE SCALE GENOMIC DNA]</scope>
    <source>
        <strain evidence="11 12">NBRC 13850</strain>
    </source>
</reference>
<dbReference type="GO" id="GO:0046677">
    <property type="term" value="P:response to antibiotic"/>
    <property type="evidence" value="ECO:0007669"/>
    <property type="project" value="UniProtKB-KW"/>
</dbReference>
<evidence type="ECO:0000256" key="2">
    <source>
        <dbReference type="ARBA" id="ARBA00022448"/>
    </source>
</evidence>
<feature type="transmembrane region" description="Helical" evidence="9">
    <location>
        <begin position="147"/>
        <end position="168"/>
    </location>
</feature>
<feature type="transmembrane region" description="Helical" evidence="9">
    <location>
        <begin position="314"/>
        <end position="332"/>
    </location>
</feature>
<dbReference type="RefSeq" id="WP_126640528.1">
    <property type="nucleotide sequence ID" value="NZ_BIFH01000029.1"/>
</dbReference>
<dbReference type="EMBL" id="BIFH01000029">
    <property type="protein sequence ID" value="GCD98623.1"/>
    <property type="molecule type" value="Genomic_DNA"/>
</dbReference>
<evidence type="ECO:0000256" key="5">
    <source>
        <dbReference type="ARBA" id="ARBA00022989"/>
    </source>
</evidence>
<dbReference type="PROSITE" id="PS50850">
    <property type="entry name" value="MFS"/>
    <property type="match status" value="1"/>
</dbReference>
<accession>A0A401YVH6</accession>
<dbReference type="InterPro" id="IPR011701">
    <property type="entry name" value="MFS"/>
</dbReference>
<dbReference type="Proteomes" id="UP000286931">
    <property type="component" value="Unassembled WGS sequence"/>
</dbReference>
<feature type="transmembrane region" description="Helical" evidence="9">
    <location>
        <begin position="20"/>
        <end position="42"/>
    </location>
</feature>
<protein>
    <submittedName>
        <fullName evidence="11">MFS transporter</fullName>
    </submittedName>
</protein>
<feature type="domain" description="Major facilitator superfamily (MFS) profile" evidence="10">
    <location>
        <begin position="22"/>
        <end position="512"/>
    </location>
</feature>